<evidence type="ECO:0000259" key="5">
    <source>
        <dbReference type="PROSITE" id="PS50048"/>
    </source>
</evidence>
<dbReference type="EMBL" id="BOLY01000003">
    <property type="protein sequence ID" value="GIZ41619.1"/>
    <property type="molecule type" value="Genomic_DNA"/>
</dbReference>
<keyword evidence="2" id="KW-0479">Metal-binding</keyword>
<proteinExistence type="predicted"/>
<dbReference type="InterPro" id="IPR007219">
    <property type="entry name" value="XnlR_reg_dom"/>
</dbReference>
<feature type="compositionally biased region" description="Polar residues" evidence="4">
    <location>
        <begin position="109"/>
        <end position="123"/>
    </location>
</feature>
<dbReference type="InterPro" id="IPR001138">
    <property type="entry name" value="Zn2Cys6_DnaBD"/>
</dbReference>
<keyword evidence="7" id="KW-1185">Reference proteome</keyword>
<accession>A0A9P3CCB3</accession>
<dbReference type="PANTHER" id="PTHR31001:SF81">
    <property type="entry name" value="ZN(II)2CYS6 TRANSCRIPTION FACTOR"/>
    <property type="match status" value="1"/>
</dbReference>
<dbReference type="GO" id="GO:0003677">
    <property type="term" value="F:DNA binding"/>
    <property type="evidence" value="ECO:0007669"/>
    <property type="project" value="InterPro"/>
</dbReference>
<dbReference type="RefSeq" id="XP_044656106.1">
    <property type="nucleotide sequence ID" value="XM_044800171.1"/>
</dbReference>
<evidence type="ECO:0000256" key="3">
    <source>
        <dbReference type="ARBA" id="ARBA00023242"/>
    </source>
</evidence>
<feature type="domain" description="Zn(2)-C6 fungal-type" evidence="5">
    <location>
        <begin position="52"/>
        <end position="82"/>
    </location>
</feature>
<name>A0A9P3CCB3_9PEZI</name>
<comment type="caution">
    <text evidence="6">The sequence shown here is derived from an EMBL/GenBank/DDBJ whole genome shotgun (WGS) entry which is preliminary data.</text>
</comment>
<dbReference type="Proteomes" id="UP000825890">
    <property type="component" value="Unassembled WGS sequence"/>
</dbReference>
<keyword evidence="3" id="KW-0539">Nucleus</keyword>
<dbReference type="CDD" id="cd12148">
    <property type="entry name" value="fungal_TF_MHR"/>
    <property type="match status" value="1"/>
</dbReference>
<sequence length="636" mass="71298">MSSQDEGRGRGQSPASFRDDLVGSGISSTLVQLNASNNQHKLGKKRNKPTLNCLKCVERKTRCDRERPSCFACTRRETLCEYTNVANIIAEAGQAGARKRRRRTRESNSEGQAGVQSTLPQTPAFTGEVETFDSFNAPSYMSNDEQFQQHDLLLPLQNDCDISSLSPIFADVVATFSPMVIHTPGVSASHEEHALLNLFGTDSQHPFQNYWTENGGLVEVIAGLPPKVQADFLVRTYFESIDPIYPVIAHETFFAEFERFWRLSDEEKHKYDPTHVALQFAIFAAASQHTGTDAFITDHENMSEFYLSCCHQSLCISSYLNRISIPTIQTMVLICHFLMACDRITDAWTIAGIMQRQIYGLKLHHKPGHETSSNGADKAQIRYRLWQAAMFQDIGLSLQMSLPPTTMYHTLEVEGLREFGLVSPGAPGTTDVPYICAMWQYSEFVQNNICIPRSREQPLGLDPAHKQQLIARFRALYSSWDEPFCLFGSNRFDGLPPRLLYQTATVTSNYFHALALLYLDEDDGAGTATDCAGVISSCHEGMLAFFAMVRLCPSKANAWGPAHNRTFILAIMLGTLLPVQRRDSQKVGGADDFQYMQGKSDLDRYIRTLDRAHGSPEFERLRVARLTNLKVLLALA</sequence>
<evidence type="ECO:0000256" key="1">
    <source>
        <dbReference type="ARBA" id="ARBA00004123"/>
    </source>
</evidence>
<dbReference type="Pfam" id="PF04082">
    <property type="entry name" value="Fungal_trans"/>
    <property type="match status" value="1"/>
</dbReference>
<dbReference type="CDD" id="cd00067">
    <property type="entry name" value="GAL4"/>
    <property type="match status" value="1"/>
</dbReference>
<organism evidence="6 7">
    <name type="scientific">Cercospora kikuchii</name>
    <dbReference type="NCBI Taxonomy" id="84275"/>
    <lineage>
        <taxon>Eukaryota</taxon>
        <taxon>Fungi</taxon>
        <taxon>Dikarya</taxon>
        <taxon>Ascomycota</taxon>
        <taxon>Pezizomycotina</taxon>
        <taxon>Dothideomycetes</taxon>
        <taxon>Dothideomycetidae</taxon>
        <taxon>Mycosphaerellales</taxon>
        <taxon>Mycosphaerellaceae</taxon>
        <taxon>Cercospora</taxon>
    </lineage>
</organism>
<feature type="region of interest" description="Disordered" evidence="4">
    <location>
        <begin position="1"/>
        <end position="21"/>
    </location>
</feature>
<evidence type="ECO:0000256" key="4">
    <source>
        <dbReference type="SAM" id="MobiDB-lite"/>
    </source>
</evidence>
<dbReference type="InterPro" id="IPR050613">
    <property type="entry name" value="Sec_Metabolite_Reg"/>
</dbReference>
<dbReference type="GO" id="GO:0006351">
    <property type="term" value="P:DNA-templated transcription"/>
    <property type="evidence" value="ECO:0007669"/>
    <property type="project" value="InterPro"/>
</dbReference>
<comment type="subcellular location">
    <subcellularLocation>
        <location evidence="1">Nucleus</location>
    </subcellularLocation>
</comment>
<evidence type="ECO:0000313" key="7">
    <source>
        <dbReference type="Proteomes" id="UP000825890"/>
    </source>
</evidence>
<dbReference type="InterPro" id="IPR036864">
    <property type="entry name" value="Zn2-C6_fun-type_DNA-bd_sf"/>
</dbReference>
<evidence type="ECO:0000313" key="6">
    <source>
        <dbReference type="EMBL" id="GIZ41619.1"/>
    </source>
</evidence>
<dbReference type="SMART" id="SM00066">
    <property type="entry name" value="GAL4"/>
    <property type="match status" value="1"/>
</dbReference>
<evidence type="ECO:0000256" key="2">
    <source>
        <dbReference type="ARBA" id="ARBA00022723"/>
    </source>
</evidence>
<gene>
    <name evidence="6" type="ORF">CKM354_000491800</name>
</gene>
<feature type="region of interest" description="Disordered" evidence="4">
    <location>
        <begin position="93"/>
        <end position="123"/>
    </location>
</feature>
<reference evidence="6 7" key="1">
    <citation type="submission" date="2021-01" db="EMBL/GenBank/DDBJ databases">
        <title>Cercospora kikuchii MAFF 305040 whole genome shotgun sequence.</title>
        <authorList>
            <person name="Kashiwa T."/>
            <person name="Suzuki T."/>
        </authorList>
    </citation>
    <scope>NUCLEOTIDE SEQUENCE [LARGE SCALE GENOMIC DNA]</scope>
    <source>
        <strain evidence="6 7">MAFF 305040</strain>
    </source>
</reference>
<dbReference type="AlphaFoldDB" id="A0A9P3CCB3"/>
<dbReference type="PANTHER" id="PTHR31001">
    <property type="entry name" value="UNCHARACTERIZED TRANSCRIPTIONAL REGULATORY PROTEIN"/>
    <property type="match status" value="1"/>
</dbReference>
<dbReference type="Pfam" id="PF00172">
    <property type="entry name" value="Zn_clus"/>
    <property type="match status" value="1"/>
</dbReference>
<dbReference type="GO" id="GO:0005634">
    <property type="term" value="C:nucleus"/>
    <property type="evidence" value="ECO:0007669"/>
    <property type="project" value="UniProtKB-SubCell"/>
</dbReference>
<dbReference type="GeneID" id="68290493"/>
<dbReference type="GO" id="GO:0000981">
    <property type="term" value="F:DNA-binding transcription factor activity, RNA polymerase II-specific"/>
    <property type="evidence" value="ECO:0007669"/>
    <property type="project" value="InterPro"/>
</dbReference>
<dbReference type="PROSITE" id="PS50048">
    <property type="entry name" value="ZN2_CY6_FUNGAL_2"/>
    <property type="match status" value="1"/>
</dbReference>
<protein>
    <recommendedName>
        <fullName evidence="5">Zn(2)-C6 fungal-type domain-containing protein</fullName>
    </recommendedName>
</protein>
<dbReference type="Gene3D" id="4.10.240.10">
    <property type="entry name" value="Zn(2)-C6 fungal-type DNA-binding domain"/>
    <property type="match status" value="1"/>
</dbReference>
<dbReference type="SUPFAM" id="SSF57701">
    <property type="entry name" value="Zn2/Cys6 DNA-binding domain"/>
    <property type="match status" value="1"/>
</dbReference>
<dbReference type="OrthoDB" id="5296287at2759"/>
<dbReference type="GO" id="GO:0008270">
    <property type="term" value="F:zinc ion binding"/>
    <property type="evidence" value="ECO:0007669"/>
    <property type="project" value="InterPro"/>
</dbReference>